<dbReference type="PANTHER" id="PTHR13774">
    <property type="entry name" value="PHENAZINE BIOSYNTHESIS PROTEIN"/>
    <property type="match status" value="1"/>
</dbReference>
<evidence type="ECO:0000313" key="6">
    <source>
        <dbReference type="Proteomes" id="UP000355283"/>
    </source>
</evidence>
<comment type="similarity">
    <text evidence="1">Belongs to the PhzF family.</text>
</comment>
<dbReference type="GO" id="GO:0016853">
    <property type="term" value="F:isomerase activity"/>
    <property type="evidence" value="ECO:0007669"/>
    <property type="project" value="UniProtKB-KW"/>
</dbReference>
<reference evidence="5 6" key="1">
    <citation type="submission" date="2019-01" db="EMBL/GenBank/DDBJ databases">
        <title>Nuclear Genome Assembly of the Microalgal Biofuel strain Nannochloropsis salina CCMP1776.</title>
        <authorList>
            <person name="Hovde B."/>
        </authorList>
    </citation>
    <scope>NUCLEOTIDE SEQUENCE [LARGE SCALE GENOMIC DNA]</scope>
    <source>
        <strain evidence="5 6">CCMP1776</strain>
    </source>
</reference>
<dbReference type="OrthoDB" id="75169at2759"/>
<evidence type="ECO:0000313" key="5">
    <source>
        <dbReference type="EMBL" id="TFJ83406.1"/>
    </source>
</evidence>
<protein>
    <recommendedName>
        <fullName evidence="4">N-acetyltransferase domain-containing protein</fullName>
    </recommendedName>
</protein>
<dbReference type="InterPro" id="IPR003719">
    <property type="entry name" value="Phenazine_PhzF-like"/>
</dbReference>
<gene>
    <name evidence="5" type="ORF">NSK_005246</name>
</gene>
<sequence length="486" mass="52818">MEAYHAVRRVTAADVGQAHDLETISYPEDEAASLAGMHYRQTHAGDFFYGLFHTGTGQLLALINGTLCRGTTLEHDTMSHHDPQGKTLCIHSVVVRPPLRRRGLATAFLQNYVHLILDAYPDRVLRLRLITKAHNLGLYHRCGFRFLRPSPVVHGQEKWFEMGLDRLSLVASEGELGKGLGRAFVHVDAFTEMAFGGNPAAVVFCHGDETPEWMQHWAREINLSETAFVSPLSPSHPPSSSYPSSSPPPPFPSAGSRLDLTSSMGREEGEEGEAGGGRGWISLDFPAEPVVPDGEGLGDEEERGRDLGLVREALHLEDEGAGGEREGGDAGGGALKFVGRSRVDVLVVLSRAAFDRLCTRVPDMGILEKIDCRGVIVTCQGEGKDGAEGAEEEGNGGRKLQESGMERAHFLSRFFAPRCGIVEDPVTGSAHCCLAPYWAGELGKRELVGYQASKRGGMVRVRYDEGASRVCLWGQAVLVKSGWLHV</sequence>
<dbReference type="PANTHER" id="PTHR13774:SF17">
    <property type="entry name" value="PHENAZINE BIOSYNTHESIS-LIKE DOMAIN-CONTAINING PROTEIN"/>
    <property type="match status" value="1"/>
</dbReference>
<dbReference type="InterPro" id="IPR000182">
    <property type="entry name" value="GNAT_dom"/>
</dbReference>
<keyword evidence="6" id="KW-1185">Reference proteome</keyword>
<dbReference type="SUPFAM" id="SSF55729">
    <property type="entry name" value="Acyl-CoA N-acyltransferases (Nat)"/>
    <property type="match status" value="1"/>
</dbReference>
<dbReference type="GO" id="GO:0016747">
    <property type="term" value="F:acyltransferase activity, transferring groups other than amino-acyl groups"/>
    <property type="evidence" value="ECO:0007669"/>
    <property type="project" value="InterPro"/>
</dbReference>
<comment type="caution">
    <text evidence="5">The sequence shown here is derived from an EMBL/GenBank/DDBJ whole genome shotgun (WGS) entry which is preliminary data.</text>
</comment>
<accession>A0A4D9CWT8</accession>
<dbReference type="Pfam" id="PF00583">
    <property type="entry name" value="Acetyltransf_1"/>
    <property type="match status" value="1"/>
</dbReference>
<organism evidence="5 6">
    <name type="scientific">Nannochloropsis salina CCMP1776</name>
    <dbReference type="NCBI Taxonomy" id="1027361"/>
    <lineage>
        <taxon>Eukaryota</taxon>
        <taxon>Sar</taxon>
        <taxon>Stramenopiles</taxon>
        <taxon>Ochrophyta</taxon>
        <taxon>Eustigmatophyceae</taxon>
        <taxon>Eustigmatales</taxon>
        <taxon>Monodopsidaceae</taxon>
        <taxon>Microchloropsis</taxon>
        <taxon>Microchloropsis salina</taxon>
    </lineage>
</organism>
<proteinExistence type="inferred from homology"/>
<dbReference type="EMBL" id="SDOX01000036">
    <property type="protein sequence ID" value="TFJ83406.1"/>
    <property type="molecule type" value="Genomic_DNA"/>
</dbReference>
<dbReference type="InterPro" id="IPR016181">
    <property type="entry name" value="Acyl_CoA_acyltransferase"/>
</dbReference>
<evidence type="ECO:0000256" key="1">
    <source>
        <dbReference type="ARBA" id="ARBA00008270"/>
    </source>
</evidence>
<evidence type="ECO:0000256" key="2">
    <source>
        <dbReference type="ARBA" id="ARBA00023235"/>
    </source>
</evidence>
<feature type="region of interest" description="Disordered" evidence="3">
    <location>
        <begin position="229"/>
        <end position="304"/>
    </location>
</feature>
<dbReference type="Gene3D" id="3.10.310.10">
    <property type="entry name" value="Diaminopimelate Epimerase, Chain A, domain 1"/>
    <property type="match status" value="2"/>
</dbReference>
<dbReference type="SUPFAM" id="SSF54506">
    <property type="entry name" value="Diaminopimelate epimerase-like"/>
    <property type="match status" value="2"/>
</dbReference>
<dbReference type="Pfam" id="PF02567">
    <property type="entry name" value="PhzC-PhzF"/>
    <property type="match status" value="2"/>
</dbReference>
<feature type="domain" description="N-acetyltransferase" evidence="4">
    <location>
        <begin position="5"/>
        <end position="167"/>
    </location>
</feature>
<name>A0A4D9CWT8_9STRA</name>
<dbReference type="Gene3D" id="3.40.630.30">
    <property type="match status" value="1"/>
</dbReference>
<dbReference type="Proteomes" id="UP000355283">
    <property type="component" value="Unassembled WGS sequence"/>
</dbReference>
<dbReference type="PROSITE" id="PS51186">
    <property type="entry name" value="GNAT"/>
    <property type="match status" value="1"/>
</dbReference>
<keyword evidence="2" id="KW-0413">Isomerase</keyword>
<evidence type="ECO:0000256" key="3">
    <source>
        <dbReference type="SAM" id="MobiDB-lite"/>
    </source>
</evidence>
<evidence type="ECO:0000259" key="4">
    <source>
        <dbReference type="PROSITE" id="PS51186"/>
    </source>
</evidence>
<feature type="compositionally biased region" description="Low complexity" evidence="3">
    <location>
        <begin position="230"/>
        <end position="244"/>
    </location>
</feature>
<dbReference type="GO" id="GO:0005737">
    <property type="term" value="C:cytoplasm"/>
    <property type="evidence" value="ECO:0007669"/>
    <property type="project" value="TreeGrafter"/>
</dbReference>
<dbReference type="AlphaFoldDB" id="A0A4D9CWT8"/>